<sequence>MGQNLFFQGRVETVAEPLGYSVRQANTEADFWSSYAEGETELVLVDLEGDAETWSSVLTGLGQRASNEGKSGPRIVAFGPHEDVATMERAAALGAQQTLNKGRFSSTLGEIIGVLVSRNWEGIFAEQFSHDRDVQDKMNIIKSARDTIVAHPRSQDVGPEEAKAYLFFISETLRRINEPGAADEVSNLCADIPDANMSSLATEMGQMAMEITSIRSDNERADSEIDRLAGGFAEYKQKIEDEIEVLKSSLGLMQNLKQNLANELAEVNQIPERIREALAEFFTSQNGSEETSFSEEESFDDDFELDDLQLLEVEPLEISD</sequence>
<organism evidence="1 2">
    <name type="scientific">Geodia barretti</name>
    <name type="common">Barrett's horny sponge</name>
    <dbReference type="NCBI Taxonomy" id="519541"/>
    <lineage>
        <taxon>Eukaryota</taxon>
        <taxon>Metazoa</taxon>
        <taxon>Porifera</taxon>
        <taxon>Demospongiae</taxon>
        <taxon>Heteroscleromorpha</taxon>
        <taxon>Tetractinellida</taxon>
        <taxon>Astrophorina</taxon>
        <taxon>Geodiidae</taxon>
        <taxon>Geodia</taxon>
    </lineage>
</organism>
<dbReference type="AlphaFoldDB" id="A0AA35TPU8"/>
<reference evidence="1" key="1">
    <citation type="submission" date="2023-03" db="EMBL/GenBank/DDBJ databases">
        <authorList>
            <person name="Steffen K."/>
            <person name="Cardenas P."/>
        </authorList>
    </citation>
    <scope>NUCLEOTIDE SEQUENCE</scope>
</reference>
<evidence type="ECO:0000313" key="2">
    <source>
        <dbReference type="Proteomes" id="UP001174909"/>
    </source>
</evidence>
<keyword evidence="2" id="KW-1185">Reference proteome</keyword>
<dbReference type="Proteomes" id="UP001174909">
    <property type="component" value="Unassembled WGS sequence"/>
</dbReference>
<feature type="non-terminal residue" evidence="1">
    <location>
        <position position="1"/>
    </location>
</feature>
<protein>
    <submittedName>
        <fullName evidence="1">Uncharacterized protein</fullName>
    </submittedName>
</protein>
<evidence type="ECO:0000313" key="1">
    <source>
        <dbReference type="EMBL" id="CAI8051556.1"/>
    </source>
</evidence>
<gene>
    <name evidence="1" type="ORF">GBAR_LOCUS28223</name>
</gene>
<proteinExistence type="predicted"/>
<comment type="caution">
    <text evidence="1">The sequence shown here is derived from an EMBL/GenBank/DDBJ whole genome shotgun (WGS) entry which is preliminary data.</text>
</comment>
<dbReference type="EMBL" id="CASHTH010003948">
    <property type="protein sequence ID" value="CAI8051556.1"/>
    <property type="molecule type" value="Genomic_DNA"/>
</dbReference>
<name>A0AA35TPU8_GEOBA</name>
<accession>A0AA35TPU8</accession>